<proteinExistence type="predicted"/>
<accession>A0ABV7Y1U6</accession>
<dbReference type="RefSeq" id="WP_290299866.1">
    <property type="nucleotide sequence ID" value="NZ_JAUFQR010000001.1"/>
</dbReference>
<evidence type="ECO:0000313" key="1">
    <source>
        <dbReference type="EMBL" id="MFC3758170.1"/>
    </source>
</evidence>
<dbReference type="Proteomes" id="UP001595735">
    <property type="component" value="Unassembled WGS sequence"/>
</dbReference>
<evidence type="ECO:0000313" key="2">
    <source>
        <dbReference type="Proteomes" id="UP001595735"/>
    </source>
</evidence>
<sequence length="351" mass="41409">MQTFNKHIIRENETLKSIATLYDLYEGDLKFFHNNHCETKDIILINLKEQKELFIPRTAVLDRSKVVHFKHGNKLMFHPENSFYEYGVNINIENGGHKNELKYEASVRWLKTENRFHYFEIDRTSEFFINEEETNDIADILAYKTSKVLYPLYISVDETGKFNAIEDSDGYKARWETVKEDVYKEFEGEIVDLYCNKIENSINEPELLSLYLKNDYFLRTLFFGIYQSFGDNYKIQGLETFPITGNPREPQYKIELEIDPLKDDSNLINIEGNGILHEERSIQDFINNVPFPFLIEKEPEINTEGYFRLQSYVNAETSLPEFLYLECEIQLQKPKKVSVLINVLENTKSTN</sequence>
<comment type="caution">
    <text evidence="1">The sequence shown here is derived from an EMBL/GenBank/DDBJ whole genome shotgun (WGS) entry which is preliminary data.</text>
</comment>
<gene>
    <name evidence="1" type="ORF">ACFONJ_19510</name>
</gene>
<keyword evidence="2" id="KW-1185">Reference proteome</keyword>
<reference evidence="2" key="1">
    <citation type="journal article" date="2019" name="Int. J. Syst. Evol. Microbiol.">
        <title>The Global Catalogue of Microorganisms (GCM) 10K type strain sequencing project: providing services to taxonomists for standard genome sequencing and annotation.</title>
        <authorList>
            <consortium name="The Broad Institute Genomics Platform"/>
            <consortium name="The Broad Institute Genome Sequencing Center for Infectious Disease"/>
            <person name="Wu L."/>
            <person name="Ma J."/>
        </authorList>
    </citation>
    <scope>NUCLEOTIDE SEQUENCE [LARGE SCALE GENOMIC DNA]</scope>
    <source>
        <strain evidence="2">CECT 7798</strain>
    </source>
</reference>
<evidence type="ECO:0008006" key="3">
    <source>
        <dbReference type="Google" id="ProtNLM"/>
    </source>
</evidence>
<dbReference type="EMBL" id="JBHRYO010000002">
    <property type="protein sequence ID" value="MFC3758170.1"/>
    <property type="molecule type" value="Genomic_DNA"/>
</dbReference>
<protein>
    <recommendedName>
        <fullName evidence="3">LysM domain-containing protein</fullName>
    </recommendedName>
</protein>
<organism evidence="1 2">
    <name type="scientific">Chryseobacterium tructae</name>
    <dbReference type="NCBI Taxonomy" id="1037380"/>
    <lineage>
        <taxon>Bacteria</taxon>
        <taxon>Pseudomonadati</taxon>
        <taxon>Bacteroidota</taxon>
        <taxon>Flavobacteriia</taxon>
        <taxon>Flavobacteriales</taxon>
        <taxon>Weeksellaceae</taxon>
        <taxon>Chryseobacterium group</taxon>
        <taxon>Chryseobacterium</taxon>
    </lineage>
</organism>
<name>A0ABV7Y1U6_9FLAO</name>